<dbReference type="Proteomes" id="UP000886653">
    <property type="component" value="Unassembled WGS sequence"/>
</dbReference>
<sequence length="446" mass="49309">MIHPIYADSNQINSTSSSQAYDHVTKNRSITSYTKTSPPVNYTLNKTDQLATSSNENGNSNTGNVLHQVTSNQITLQTSNIRPFYTPPTLSSLPKTASFPLGLTNHQQPSPYLKQIKRQDLIYKRLDSSTAWLIYYFSFNLGLTIYNKKVLLSFPFPWTLTGIHALSSTLGSQLALNRGIFKSVKLNKKDSIILLGFSVLYTINIAVSNLSLHLVTVPFHQVVRATTPLFTILLSIIYLKKSYSIQTYISLLILIVGVGFSTYGDYGWTKLGLILTLLGTILASIKTIITNLIQVGKLKLNPLDLLLRMSPLAFIQCVIWSYWTGEMDRVRIYGANEMNKQKAIALIFNGFIAFGLNVVSFTANKKTSALTMTVAANVKQVLTIVLAVFIFNLVITPTNLFGITLTLLGGAYYAKVELDRKVESSISLGTVKKDDGIGAEKVGLPR</sequence>
<evidence type="ECO:0000313" key="9">
    <source>
        <dbReference type="Proteomes" id="UP000886653"/>
    </source>
</evidence>
<comment type="subcellular location">
    <subcellularLocation>
        <location evidence="1">Membrane</location>
        <topology evidence="1">Multi-pass membrane protein</topology>
    </subcellularLocation>
</comment>
<dbReference type="Pfam" id="PF03151">
    <property type="entry name" value="TPT"/>
    <property type="match status" value="1"/>
</dbReference>
<dbReference type="InterPro" id="IPR050186">
    <property type="entry name" value="TPT_transporter"/>
</dbReference>
<dbReference type="InterPro" id="IPR004853">
    <property type="entry name" value="Sugar_P_trans_dom"/>
</dbReference>
<feature type="compositionally biased region" description="Polar residues" evidence="5">
    <location>
        <begin position="8"/>
        <end position="20"/>
    </location>
</feature>
<proteinExistence type="predicted"/>
<keyword evidence="2 6" id="KW-0812">Transmembrane</keyword>
<reference evidence="8" key="1">
    <citation type="submission" date="2013-11" db="EMBL/GenBank/DDBJ databases">
        <title>Genome sequence of the fusiform rust pathogen reveals effectors for host alternation and coevolution with pine.</title>
        <authorList>
            <consortium name="DOE Joint Genome Institute"/>
            <person name="Smith K."/>
            <person name="Pendleton A."/>
            <person name="Kubisiak T."/>
            <person name="Anderson C."/>
            <person name="Salamov A."/>
            <person name="Aerts A."/>
            <person name="Riley R."/>
            <person name="Clum A."/>
            <person name="Lindquist E."/>
            <person name="Ence D."/>
            <person name="Campbell M."/>
            <person name="Kronenberg Z."/>
            <person name="Feau N."/>
            <person name="Dhillon B."/>
            <person name="Hamelin R."/>
            <person name="Burleigh J."/>
            <person name="Smith J."/>
            <person name="Yandell M."/>
            <person name="Nelson C."/>
            <person name="Grigoriev I."/>
            <person name="Davis J."/>
        </authorList>
    </citation>
    <scope>NUCLEOTIDE SEQUENCE</scope>
    <source>
        <strain evidence="8">G11</strain>
    </source>
</reference>
<dbReference type="EMBL" id="MU167235">
    <property type="protein sequence ID" value="KAG0148646.1"/>
    <property type="molecule type" value="Genomic_DNA"/>
</dbReference>
<evidence type="ECO:0000313" key="8">
    <source>
        <dbReference type="EMBL" id="KAG0148646.1"/>
    </source>
</evidence>
<organism evidence="8 9">
    <name type="scientific">Cronartium quercuum f. sp. fusiforme G11</name>
    <dbReference type="NCBI Taxonomy" id="708437"/>
    <lineage>
        <taxon>Eukaryota</taxon>
        <taxon>Fungi</taxon>
        <taxon>Dikarya</taxon>
        <taxon>Basidiomycota</taxon>
        <taxon>Pucciniomycotina</taxon>
        <taxon>Pucciniomycetes</taxon>
        <taxon>Pucciniales</taxon>
        <taxon>Coleosporiaceae</taxon>
        <taxon>Cronartium</taxon>
    </lineage>
</organism>
<feature type="region of interest" description="Disordered" evidence="5">
    <location>
        <begin position="1"/>
        <end position="22"/>
    </location>
</feature>
<evidence type="ECO:0000256" key="5">
    <source>
        <dbReference type="SAM" id="MobiDB-lite"/>
    </source>
</evidence>
<feature type="domain" description="Sugar phosphate transporter" evidence="7">
    <location>
        <begin position="133"/>
        <end position="413"/>
    </location>
</feature>
<dbReference type="OrthoDB" id="10261634at2759"/>
<protein>
    <recommendedName>
        <fullName evidence="7">Sugar phosphate transporter domain-containing protein</fullName>
    </recommendedName>
</protein>
<dbReference type="SUPFAM" id="SSF103481">
    <property type="entry name" value="Multidrug resistance efflux transporter EmrE"/>
    <property type="match status" value="1"/>
</dbReference>
<keyword evidence="9" id="KW-1185">Reference proteome</keyword>
<feature type="transmembrane region" description="Helical" evidence="6">
    <location>
        <begin position="343"/>
        <end position="363"/>
    </location>
</feature>
<keyword evidence="3 6" id="KW-1133">Transmembrane helix</keyword>
<gene>
    <name evidence="8" type="ORF">CROQUDRAFT_41206</name>
</gene>
<feature type="transmembrane region" description="Helical" evidence="6">
    <location>
        <begin position="384"/>
        <end position="414"/>
    </location>
</feature>
<evidence type="ECO:0000256" key="2">
    <source>
        <dbReference type="ARBA" id="ARBA00022692"/>
    </source>
</evidence>
<feature type="transmembrane region" description="Helical" evidence="6">
    <location>
        <begin position="248"/>
        <end position="266"/>
    </location>
</feature>
<feature type="transmembrane region" description="Helical" evidence="6">
    <location>
        <begin position="305"/>
        <end position="323"/>
    </location>
</feature>
<dbReference type="InterPro" id="IPR037185">
    <property type="entry name" value="EmrE-like"/>
</dbReference>
<evidence type="ECO:0000259" key="7">
    <source>
        <dbReference type="Pfam" id="PF03151"/>
    </source>
</evidence>
<dbReference type="AlphaFoldDB" id="A0A9P6NKF2"/>
<feature type="transmembrane region" description="Helical" evidence="6">
    <location>
        <begin position="192"/>
        <end position="215"/>
    </location>
</feature>
<feature type="transmembrane region" description="Helical" evidence="6">
    <location>
        <begin position="221"/>
        <end position="239"/>
    </location>
</feature>
<evidence type="ECO:0000256" key="3">
    <source>
        <dbReference type="ARBA" id="ARBA00022989"/>
    </source>
</evidence>
<comment type="caution">
    <text evidence="8">The sequence shown here is derived from an EMBL/GenBank/DDBJ whole genome shotgun (WGS) entry which is preliminary data.</text>
</comment>
<dbReference type="GO" id="GO:0016020">
    <property type="term" value="C:membrane"/>
    <property type="evidence" value="ECO:0007669"/>
    <property type="project" value="UniProtKB-SubCell"/>
</dbReference>
<dbReference type="PANTHER" id="PTHR11132">
    <property type="entry name" value="SOLUTE CARRIER FAMILY 35"/>
    <property type="match status" value="1"/>
</dbReference>
<accession>A0A9P6NKF2</accession>
<evidence type="ECO:0000256" key="4">
    <source>
        <dbReference type="ARBA" id="ARBA00023136"/>
    </source>
</evidence>
<evidence type="ECO:0000256" key="6">
    <source>
        <dbReference type="SAM" id="Phobius"/>
    </source>
</evidence>
<keyword evidence="4 6" id="KW-0472">Membrane</keyword>
<feature type="transmembrane region" description="Helical" evidence="6">
    <location>
        <begin position="272"/>
        <end position="293"/>
    </location>
</feature>
<evidence type="ECO:0000256" key="1">
    <source>
        <dbReference type="ARBA" id="ARBA00004141"/>
    </source>
</evidence>
<name>A0A9P6NKF2_9BASI</name>